<keyword evidence="3" id="KW-1185">Reference proteome</keyword>
<dbReference type="EnsemblPlants" id="AET3Gv20412600.1">
    <property type="protein sequence ID" value="AET3Gv20412600.1"/>
    <property type="gene ID" value="AET3Gv20412600"/>
</dbReference>
<organism evidence="2 3">
    <name type="scientific">Aegilops tauschii subsp. strangulata</name>
    <name type="common">Goatgrass</name>
    <dbReference type="NCBI Taxonomy" id="200361"/>
    <lineage>
        <taxon>Eukaryota</taxon>
        <taxon>Viridiplantae</taxon>
        <taxon>Streptophyta</taxon>
        <taxon>Embryophyta</taxon>
        <taxon>Tracheophyta</taxon>
        <taxon>Spermatophyta</taxon>
        <taxon>Magnoliopsida</taxon>
        <taxon>Liliopsida</taxon>
        <taxon>Poales</taxon>
        <taxon>Poaceae</taxon>
        <taxon>BOP clade</taxon>
        <taxon>Pooideae</taxon>
        <taxon>Triticodae</taxon>
        <taxon>Triticeae</taxon>
        <taxon>Triticinae</taxon>
        <taxon>Aegilops</taxon>
    </lineage>
</organism>
<dbReference type="Proteomes" id="UP000015105">
    <property type="component" value="Chromosome 3D"/>
</dbReference>
<feature type="region of interest" description="Disordered" evidence="1">
    <location>
        <begin position="1"/>
        <end position="55"/>
    </location>
</feature>
<accession>A0A453EP05</accession>
<feature type="compositionally biased region" description="Polar residues" evidence="1">
    <location>
        <begin position="27"/>
        <end position="41"/>
    </location>
</feature>
<feature type="compositionally biased region" description="Basic and acidic residues" evidence="1">
    <location>
        <begin position="44"/>
        <end position="55"/>
    </location>
</feature>
<evidence type="ECO:0000313" key="2">
    <source>
        <dbReference type="EnsemblPlants" id="AET3Gv20412600.1"/>
    </source>
</evidence>
<dbReference type="Gramene" id="AET3Gv20412600.1">
    <property type="protein sequence ID" value="AET3Gv20412600.1"/>
    <property type="gene ID" value="AET3Gv20412600"/>
</dbReference>
<name>A0A453EP05_AEGTS</name>
<reference evidence="2" key="5">
    <citation type="journal article" date="2021" name="G3 (Bethesda)">
        <title>Aegilops tauschii genome assembly Aet v5.0 features greater sequence contiguity and improved annotation.</title>
        <authorList>
            <person name="Wang L."/>
            <person name="Zhu T."/>
            <person name="Rodriguez J.C."/>
            <person name="Deal K.R."/>
            <person name="Dubcovsky J."/>
            <person name="McGuire P.E."/>
            <person name="Lux T."/>
            <person name="Spannagl M."/>
            <person name="Mayer K.F.X."/>
            <person name="Baldrich P."/>
            <person name="Meyers B.C."/>
            <person name="Huo N."/>
            <person name="Gu Y.Q."/>
            <person name="Zhou H."/>
            <person name="Devos K.M."/>
            <person name="Bennetzen J.L."/>
            <person name="Unver T."/>
            <person name="Budak H."/>
            <person name="Gulick P.J."/>
            <person name="Galiba G."/>
            <person name="Kalapos B."/>
            <person name="Nelson D.R."/>
            <person name="Li P."/>
            <person name="You F.M."/>
            <person name="Luo M.C."/>
            <person name="Dvorak J."/>
        </authorList>
    </citation>
    <scope>NUCLEOTIDE SEQUENCE [LARGE SCALE GENOMIC DNA]</scope>
    <source>
        <strain evidence="2">cv. AL8/78</strain>
    </source>
</reference>
<protein>
    <submittedName>
        <fullName evidence="2">Uncharacterized protein</fullName>
    </submittedName>
</protein>
<dbReference type="AlphaFoldDB" id="A0A453EP05"/>
<feature type="compositionally biased region" description="Polar residues" evidence="1">
    <location>
        <begin position="1"/>
        <end position="18"/>
    </location>
</feature>
<evidence type="ECO:0000313" key="3">
    <source>
        <dbReference type="Proteomes" id="UP000015105"/>
    </source>
</evidence>
<reference evidence="2" key="4">
    <citation type="submission" date="2019-03" db="UniProtKB">
        <authorList>
            <consortium name="EnsemblPlants"/>
        </authorList>
    </citation>
    <scope>IDENTIFICATION</scope>
</reference>
<proteinExistence type="predicted"/>
<reference evidence="3" key="1">
    <citation type="journal article" date="2014" name="Science">
        <title>Ancient hybridizations among the ancestral genomes of bread wheat.</title>
        <authorList>
            <consortium name="International Wheat Genome Sequencing Consortium,"/>
            <person name="Marcussen T."/>
            <person name="Sandve S.R."/>
            <person name="Heier L."/>
            <person name="Spannagl M."/>
            <person name="Pfeifer M."/>
            <person name="Jakobsen K.S."/>
            <person name="Wulff B.B."/>
            <person name="Steuernagel B."/>
            <person name="Mayer K.F."/>
            <person name="Olsen O.A."/>
        </authorList>
    </citation>
    <scope>NUCLEOTIDE SEQUENCE [LARGE SCALE GENOMIC DNA]</scope>
    <source>
        <strain evidence="3">cv. AL8/78</strain>
    </source>
</reference>
<reference evidence="3" key="2">
    <citation type="journal article" date="2017" name="Nat. Plants">
        <title>The Aegilops tauschii genome reveals multiple impacts of transposons.</title>
        <authorList>
            <person name="Zhao G."/>
            <person name="Zou C."/>
            <person name="Li K."/>
            <person name="Wang K."/>
            <person name="Li T."/>
            <person name="Gao L."/>
            <person name="Zhang X."/>
            <person name="Wang H."/>
            <person name="Yang Z."/>
            <person name="Liu X."/>
            <person name="Jiang W."/>
            <person name="Mao L."/>
            <person name="Kong X."/>
            <person name="Jiao Y."/>
            <person name="Jia J."/>
        </authorList>
    </citation>
    <scope>NUCLEOTIDE SEQUENCE [LARGE SCALE GENOMIC DNA]</scope>
    <source>
        <strain evidence="3">cv. AL8/78</strain>
    </source>
</reference>
<reference evidence="2" key="3">
    <citation type="journal article" date="2017" name="Nature">
        <title>Genome sequence of the progenitor of the wheat D genome Aegilops tauschii.</title>
        <authorList>
            <person name="Luo M.C."/>
            <person name="Gu Y.Q."/>
            <person name="Puiu D."/>
            <person name="Wang H."/>
            <person name="Twardziok S.O."/>
            <person name="Deal K.R."/>
            <person name="Huo N."/>
            <person name="Zhu T."/>
            <person name="Wang L."/>
            <person name="Wang Y."/>
            <person name="McGuire P.E."/>
            <person name="Liu S."/>
            <person name="Long H."/>
            <person name="Ramasamy R.K."/>
            <person name="Rodriguez J.C."/>
            <person name="Van S.L."/>
            <person name="Yuan L."/>
            <person name="Wang Z."/>
            <person name="Xia Z."/>
            <person name="Xiao L."/>
            <person name="Anderson O.D."/>
            <person name="Ouyang S."/>
            <person name="Liang Y."/>
            <person name="Zimin A.V."/>
            <person name="Pertea G."/>
            <person name="Qi P."/>
            <person name="Bennetzen J.L."/>
            <person name="Dai X."/>
            <person name="Dawson M.W."/>
            <person name="Muller H.G."/>
            <person name="Kugler K."/>
            <person name="Rivarola-Duarte L."/>
            <person name="Spannagl M."/>
            <person name="Mayer K.F.X."/>
            <person name="Lu F.H."/>
            <person name="Bevan M.W."/>
            <person name="Leroy P."/>
            <person name="Li P."/>
            <person name="You F.M."/>
            <person name="Sun Q."/>
            <person name="Liu Z."/>
            <person name="Lyons E."/>
            <person name="Wicker T."/>
            <person name="Salzberg S.L."/>
            <person name="Devos K.M."/>
            <person name="Dvorak J."/>
        </authorList>
    </citation>
    <scope>NUCLEOTIDE SEQUENCE [LARGE SCALE GENOMIC DNA]</scope>
    <source>
        <strain evidence="2">cv. AL8/78</strain>
    </source>
</reference>
<sequence length="55" mass="5879">FWFSNHSASWALDSSPSAVSVAPLHSNPPSTQISYPHSPTGQGDHGDHGRRSLPL</sequence>
<evidence type="ECO:0000256" key="1">
    <source>
        <dbReference type="SAM" id="MobiDB-lite"/>
    </source>
</evidence>